<feature type="non-terminal residue" evidence="3">
    <location>
        <position position="1"/>
    </location>
</feature>
<dbReference type="Pfam" id="PF18803">
    <property type="entry name" value="CxC2"/>
    <property type="match status" value="1"/>
</dbReference>
<feature type="non-terminal residue" evidence="3">
    <location>
        <position position="880"/>
    </location>
</feature>
<dbReference type="InterPro" id="IPR041457">
    <property type="entry name" value="CxC2_KDZ-assoc"/>
</dbReference>
<evidence type="ECO:0000313" key="3">
    <source>
        <dbReference type="EMBL" id="KAJ7692264.1"/>
    </source>
</evidence>
<dbReference type="Proteomes" id="UP001221757">
    <property type="component" value="Unassembled WGS sequence"/>
</dbReference>
<feature type="region of interest" description="Disordered" evidence="1">
    <location>
        <begin position="782"/>
        <end position="808"/>
    </location>
</feature>
<name>A0AAD7DIN5_MYCRO</name>
<accession>A0AAD7DIN5</accession>
<proteinExistence type="predicted"/>
<organism evidence="3 4">
    <name type="scientific">Mycena rosella</name>
    <name type="common">Pink bonnet</name>
    <name type="synonym">Agaricus rosellus</name>
    <dbReference type="NCBI Taxonomy" id="1033263"/>
    <lineage>
        <taxon>Eukaryota</taxon>
        <taxon>Fungi</taxon>
        <taxon>Dikarya</taxon>
        <taxon>Basidiomycota</taxon>
        <taxon>Agaricomycotina</taxon>
        <taxon>Agaricomycetes</taxon>
        <taxon>Agaricomycetidae</taxon>
        <taxon>Agaricales</taxon>
        <taxon>Marasmiineae</taxon>
        <taxon>Mycenaceae</taxon>
        <taxon>Mycena</taxon>
    </lineage>
</organism>
<evidence type="ECO:0000313" key="4">
    <source>
        <dbReference type="Proteomes" id="UP001221757"/>
    </source>
</evidence>
<evidence type="ECO:0000256" key="1">
    <source>
        <dbReference type="SAM" id="MobiDB-lite"/>
    </source>
</evidence>
<reference evidence="3" key="1">
    <citation type="submission" date="2023-03" db="EMBL/GenBank/DDBJ databases">
        <title>Massive genome expansion in bonnet fungi (Mycena s.s.) driven by repeated elements and novel gene families across ecological guilds.</title>
        <authorList>
            <consortium name="Lawrence Berkeley National Laboratory"/>
            <person name="Harder C.B."/>
            <person name="Miyauchi S."/>
            <person name="Viragh M."/>
            <person name="Kuo A."/>
            <person name="Thoen E."/>
            <person name="Andreopoulos B."/>
            <person name="Lu D."/>
            <person name="Skrede I."/>
            <person name="Drula E."/>
            <person name="Henrissat B."/>
            <person name="Morin E."/>
            <person name="Kohler A."/>
            <person name="Barry K."/>
            <person name="LaButti K."/>
            <person name="Morin E."/>
            <person name="Salamov A."/>
            <person name="Lipzen A."/>
            <person name="Mereny Z."/>
            <person name="Hegedus B."/>
            <person name="Baldrian P."/>
            <person name="Stursova M."/>
            <person name="Weitz H."/>
            <person name="Taylor A."/>
            <person name="Grigoriev I.V."/>
            <person name="Nagy L.G."/>
            <person name="Martin F."/>
            <person name="Kauserud H."/>
        </authorList>
    </citation>
    <scope>NUCLEOTIDE SEQUENCE</scope>
    <source>
        <strain evidence="3">CBHHK067</strain>
    </source>
</reference>
<keyword evidence="4" id="KW-1185">Reference proteome</keyword>
<dbReference type="AlphaFoldDB" id="A0AAD7DIN5"/>
<dbReference type="InterPro" id="IPR040521">
    <property type="entry name" value="KDZ"/>
</dbReference>
<comment type="caution">
    <text evidence="3">The sequence shown here is derived from an EMBL/GenBank/DDBJ whole genome shotgun (WGS) entry which is preliminary data.</text>
</comment>
<evidence type="ECO:0000259" key="2">
    <source>
        <dbReference type="Pfam" id="PF18803"/>
    </source>
</evidence>
<dbReference type="EMBL" id="JARKIE010000053">
    <property type="protein sequence ID" value="KAJ7692264.1"/>
    <property type="molecule type" value="Genomic_DNA"/>
</dbReference>
<sequence>SCKLCFVRSHRNSPFHWAEVWDTNKGFLVRHDIAALGVGYTLPLGHYGADCGRTATATAFTVTDITGIHATTVDFCRHPIVIDKVAQLLEARIFPCTFTDPKSGITFECLKNFQIYSLESKAAAYDYVGSLARLTDNAFTESVPDMYENFIRTSRMWGVLTMKKRLGQVHGIENVLLHRPKGNLVLYCPSCPEPGFNSDKNMPPLPDNLRHLNQQRQTLDGNFHCNKSTKNTDPSDVSLYEGNAYFPTNKYLNEQYLHWLRRPEQKSTCNYLKAVNNQDKKKFKNMEITGIVNTQCSHVFIQASVDLQFGERYANVDLSLARAITQKLAKGHRGEVTFEIAVELEKVDQVLSYDVICQYGVNIVERFENNEDLKHLAHIVSRMRFAVPALHVQGHQEGCIYAYSTAYMLATAHFHGETAEVYWPELNQVSPQTRQMNPGHRHDVLINHHGDWNYKKMSKAVPLLVNDLTKGEELFALHLNQFLGLSVSYAERIVKENWLQMDRTADKSNMKDVKSVYRYSKTKVPTQNAIYQKMLADDTVLPNSQVRMSKAATYISEGIKIQELQYVVKLRVLVAANATHPLVSANRGIATLRTKLRARVGKFRKDQSVLTPVVGGHLAGESACEVEVEVLGLPSDFPDPAKRVELDLVAMAEVEGRLREGEAFDCIHRVQVIAKALVAMRDRKKKNDSGVYKNTISQQQINDTEERRDARIQKYMACRQALMFLGLSEGTAGDFPALTASDTFMKSRLLRRGLGDSRKVDGPLWTQAGVAAGARIPAGTLTSASHAPVAETRKPDVTARKSGSTKKKRRNDGWIWTFGKMGKMDAKELDEWTREGDRVQWFRAEAEMQRWQEEVEAKLAELRTTIRSFAAYKMAWAKMA</sequence>
<gene>
    <name evidence="3" type="ORF">B0H17DRAFT_831647</name>
</gene>
<dbReference type="Pfam" id="PF18758">
    <property type="entry name" value="KDZ"/>
    <property type="match status" value="1"/>
</dbReference>
<protein>
    <recommendedName>
        <fullName evidence="2">CxC2-like cysteine cluster KDZ transposase-associated domain-containing protein</fullName>
    </recommendedName>
</protein>
<feature type="domain" description="CxC2-like cysteine cluster KDZ transposase-associated" evidence="2">
    <location>
        <begin position="38"/>
        <end position="138"/>
    </location>
</feature>